<protein>
    <submittedName>
        <fullName evidence="2">Uncharacterized protein</fullName>
    </submittedName>
</protein>
<dbReference type="EMBL" id="NUEQ01000096">
    <property type="protein sequence ID" value="PEJ27692.1"/>
    <property type="molecule type" value="Genomic_DNA"/>
</dbReference>
<dbReference type="AlphaFoldDB" id="A0AAX0RX98"/>
<dbReference type="Proteomes" id="UP000220106">
    <property type="component" value="Unassembled WGS sequence"/>
</dbReference>
<proteinExistence type="predicted"/>
<sequence length="76" mass="9131">MKEGEIETVKYTECINTWGGELRDRVEIEDNRITGRFIDILPRRREDIDKRWEIDKDILSITENKKQKSTNVHISR</sequence>
<dbReference type="RefSeq" id="WP_098177539.1">
    <property type="nucleotide sequence ID" value="NZ_CP030926.1"/>
</dbReference>
<reference evidence="2 3" key="1">
    <citation type="submission" date="2017-09" db="EMBL/GenBank/DDBJ databases">
        <title>Large-scale bioinformatics analysis of Bacillus genomes uncovers conserved roles of natural products in bacterial physiology.</title>
        <authorList>
            <consortium name="Agbiome Team Llc"/>
            <person name="Bleich R.M."/>
            <person name="Kirk G.J."/>
            <person name="Santa Maria K.C."/>
            <person name="Allen S.E."/>
            <person name="Farag S."/>
            <person name="Shank E.A."/>
            <person name="Bowers A."/>
        </authorList>
    </citation>
    <scope>NUCLEOTIDE SEQUENCE [LARGE SCALE GENOMIC DNA]</scope>
    <source>
        <strain evidence="2 3">AFS003229</strain>
    </source>
</reference>
<evidence type="ECO:0000313" key="4">
    <source>
        <dbReference type="Proteomes" id="UP000260457"/>
    </source>
</evidence>
<accession>A0AAX0RX98</accession>
<dbReference type="GeneID" id="95400805"/>
<dbReference type="Proteomes" id="UP000260457">
    <property type="component" value="Chromosome"/>
</dbReference>
<keyword evidence="4" id="KW-1185">Reference proteome</keyword>
<organism evidence="2 3">
    <name type="scientific">Peribacillus butanolivorans</name>
    <dbReference type="NCBI Taxonomy" id="421767"/>
    <lineage>
        <taxon>Bacteria</taxon>
        <taxon>Bacillati</taxon>
        <taxon>Bacillota</taxon>
        <taxon>Bacilli</taxon>
        <taxon>Bacillales</taxon>
        <taxon>Bacillaceae</taxon>
        <taxon>Peribacillus</taxon>
    </lineage>
</organism>
<reference evidence="1 4" key="2">
    <citation type="submission" date="2018-07" db="EMBL/GenBank/DDBJ databases">
        <title>The molecular basis for the intramolecular migration of carboxyl group in the catabolism of para-hydroxybenzoate via gentisate.</title>
        <authorList>
            <person name="Zhao H."/>
            <person name="Xu Y."/>
            <person name="Lin S."/>
            <person name="Spain J.C."/>
            <person name="Zhou N.-Y."/>
        </authorList>
    </citation>
    <scope>NUCLEOTIDE SEQUENCE [LARGE SCALE GENOMIC DNA]</scope>
    <source>
        <strain evidence="1 4">PHB-7a</strain>
    </source>
</reference>
<dbReference type="KEGG" id="pbut:DTO10_21580"/>
<gene>
    <name evidence="2" type="ORF">CN689_23165</name>
    <name evidence="1" type="ORF">DTO10_21580</name>
</gene>
<evidence type="ECO:0000313" key="1">
    <source>
        <dbReference type="EMBL" id="AXN40710.1"/>
    </source>
</evidence>
<name>A0AAX0RX98_9BACI</name>
<dbReference type="EMBL" id="CP030926">
    <property type="protein sequence ID" value="AXN40710.1"/>
    <property type="molecule type" value="Genomic_DNA"/>
</dbReference>
<evidence type="ECO:0000313" key="2">
    <source>
        <dbReference type="EMBL" id="PEJ27692.1"/>
    </source>
</evidence>
<evidence type="ECO:0000313" key="3">
    <source>
        <dbReference type="Proteomes" id="UP000220106"/>
    </source>
</evidence>